<keyword evidence="2" id="KW-1003">Cell membrane</keyword>
<name>A0A7I9V0E1_9ACTN</name>
<organism evidence="10 11">
    <name type="scientific">Gordonia crocea</name>
    <dbReference type="NCBI Taxonomy" id="589162"/>
    <lineage>
        <taxon>Bacteria</taxon>
        <taxon>Bacillati</taxon>
        <taxon>Actinomycetota</taxon>
        <taxon>Actinomycetes</taxon>
        <taxon>Mycobacteriales</taxon>
        <taxon>Gordoniaceae</taxon>
        <taxon>Gordonia</taxon>
    </lineage>
</organism>
<dbReference type="RefSeq" id="WP_161928066.1">
    <property type="nucleotide sequence ID" value="NZ_BJOU01000005.1"/>
</dbReference>
<keyword evidence="3 7" id="KW-0812">Transmembrane</keyword>
<evidence type="ECO:0000256" key="2">
    <source>
        <dbReference type="ARBA" id="ARBA00022475"/>
    </source>
</evidence>
<dbReference type="OrthoDB" id="4362224at2"/>
<comment type="subcellular location">
    <subcellularLocation>
        <location evidence="1">Cell membrane</location>
        <topology evidence="1">Multi-pass membrane protein</topology>
    </subcellularLocation>
</comment>
<dbReference type="AlphaFoldDB" id="A0A7I9V0E1"/>
<feature type="transmembrane region" description="Helical" evidence="7">
    <location>
        <begin position="29"/>
        <end position="50"/>
    </location>
</feature>
<dbReference type="Proteomes" id="UP000444980">
    <property type="component" value="Unassembled WGS sequence"/>
</dbReference>
<protein>
    <submittedName>
        <fullName evidence="10">ABC transporter permease</fullName>
    </submittedName>
</protein>
<comment type="similarity">
    <text evidence="6">Belongs to the ABC-4 integral membrane protein family.</text>
</comment>
<evidence type="ECO:0000313" key="11">
    <source>
        <dbReference type="Proteomes" id="UP000444980"/>
    </source>
</evidence>
<proteinExistence type="inferred from homology"/>
<evidence type="ECO:0000256" key="7">
    <source>
        <dbReference type="SAM" id="Phobius"/>
    </source>
</evidence>
<gene>
    <name evidence="10" type="ORF">nbrc107697_26810</name>
</gene>
<keyword evidence="5 7" id="KW-0472">Membrane</keyword>
<comment type="caution">
    <text evidence="10">The sequence shown here is derived from an EMBL/GenBank/DDBJ whole genome shotgun (WGS) entry which is preliminary data.</text>
</comment>
<dbReference type="InterPro" id="IPR025857">
    <property type="entry name" value="MacB_PCD"/>
</dbReference>
<evidence type="ECO:0000313" key="10">
    <source>
        <dbReference type="EMBL" id="GED98642.1"/>
    </source>
</evidence>
<evidence type="ECO:0000256" key="1">
    <source>
        <dbReference type="ARBA" id="ARBA00004651"/>
    </source>
</evidence>
<dbReference type="Pfam" id="PF12704">
    <property type="entry name" value="MacB_PCD"/>
    <property type="match status" value="1"/>
</dbReference>
<keyword evidence="4 7" id="KW-1133">Transmembrane helix</keyword>
<dbReference type="EMBL" id="BJOU01000005">
    <property type="protein sequence ID" value="GED98642.1"/>
    <property type="molecule type" value="Genomic_DNA"/>
</dbReference>
<feature type="domain" description="ABC3 transporter permease C-terminal" evidence="8">
    <location>
        <begin position="269"/>
        <end position="390"/>
    </location>
</feature>
<sequence length="853" mass="87861">MAPGSRVRAGLTRVRLLNLREIITHRLRVVTSLSVVVVASALLVAVFGTFGSLTGSVRDLTAALTGDAALEVAAISDTGMPAPIAGELRAGLPAAQAVVPMIRAQVRVDPVGAPSADPRVSLLIGSDQRVTQMSAQLRDALRQSGGNEVDLAQLETGVIAGPGAGVRQGERIVLNGVEVTVLQVAPAKGTDVLNRGNFFFAYLPLAQQMTRLDDRVDSVLIVARPGADVGRLTADAEHIVDGRAVVLTPQFRLHQAEVATAVTRDSTLLVSLIALVIAGFLVFNTMNMAVASRRSSLAMVRALGARRGQLVGDMLTESAVYGLIGGLIGIPIGILAGRWAIGRLPEMTVNSVGAAVSYHLPLYAPFVALAACVLACVAATALAARTVFSVSPVEAMSAAGGEVDSPLSGRVVAIAGIGGVAGIAASWVVATTVPGRAAIAAGAVFGACGLLLCLALTGVLVRAVTALAGCFRAPGTLAAVNTERASRRVWATVMTVAVAIAVGMGTSGALQNLVASISGSLQGLGDPAFYLSTSSKDGIPTGPAFGDDVIDAAREVPGVARVAPSQWTAVNVGEARILVQGLDEGLGSPFMHKTDPDALRRIIAGDGIVLSSVAARSLGRKTGDEVRLATPTGYHSLIVRDVVDYVSVDSGSAAMSLALLREWFDRPGATFLQVELAPGADPEAVRAGLTAVAQQFSAQRLPLHVYSGEEAIRATQQSAEQSGAFTVAIQWIVAVAASVALLNTLLLSVIERRRELAVLRALGASRRFVFKMVLAEAVAIAVVGSAVGVLLGGFLHLLSDKILTASTSIAIHYEPRYSALLYVAVSVGLCVVGALTPAVRAARMNISESLADE</sequence>
<evidence type="ECO:0000256" key="3">
    <source>
        <dbReference type="ARBA" id="ARBA00022692"/>
    </source>
</evidence>
<keyword evidence="11" id="KW-1185">Reference proteome</keyword>
<evidence type="ECO:0000256" key="5">
    <source>
        <dbReference type="ARBA" id="ARBA00023136"/>
    </source>
</evidence>
<accession>A0A7I9V0E1</accession>
<dbReference type="Pfam" id="PF02687">
    <property type="entry name" value="FtsX"/>
    <property type="match status" value="2"/>
</dbReference>
<evidence type="ECO:0000256" key="6">
    <source>
        <dbReference type="ARBA" id="ARBA00038076"/>
    </source>
</evidence>
<feature type="transmembrane region" description="Helical" evidence="7">
    <location>
        <begin position="319"/>
        <end position="342"/>
    </location>
</feature>
<dbReference type="PANTHER" id="PTHR30572:SF4">
    <property type="entry name" value="ABC TRANSPORTER PERMEASE YTRF"/>
    <property type="match status" value="1"/>
</dbReference>
<evidence type="ECO:0000259" key="9">
    <source>
        <dbReference type="Pfam" id="PF12704"/>
    </source>
</evidence>
<dbReference type="PANTHER" id="PTHR30572">
    <property type="entry name" value="MEMBRANE COMPONENT OF TRANSPORTER-RELATED"/>
    <property type="match status" value="1"/>
</dbReference>
<feature type="transmembrane region" description="Helical" evidence="7">
    <location>
        <begin position="268"/>
        <end position="291"/>
    </location>
</feature>
<reference evidence="11" key="1">
    <citation type="submission" date="2019-06" db="EMBL/GenBank/DDBJ databases">
        <title>Gordonia isolated from sludge of a wastewater treatment plant.</title>
        <authorList>
            <person name="Tamura T."/>
            <person name="Aoyama K."/>
            <person name="Kang Y."/>
            <person name="Saito S."/>
            <person name="Akiyama N."/>
            <person name="Yazawa K."/>
            <person name="Gonoi T."/>
            <person name="Mikami Y."/>
        </authorList>
    </citation>
    <scope>NUCLEOTIDE SEQUENCE [LARGE SCALE GENOMIC DNA]</scope>
    <source>
        <strain evidence="11">NBRC 107697</strain>
    </source>
</reference>
<feature type="transmembrane region" description="Helical" evidence="7">
    <location>
        <begin position="768"/>
        <end position="799"/>
    </location>
</feature>
<feature type="domain" description="MacB-like periplasmic core" evidence="9">
    <location>
        <begin position="491"/>
        <end position="691"/>
    </location>
</feature>
<feature type="transmembrane region" description="Helical" evidence="7">
    <location>
        <begin position="362"/>
        <end position="388"/>
    </location>
</feature>
<evidence type="ECO:0000259" key="8">
    <source>
        <dbReference type="Pfam" id="PF02687"/>
    </source>
</evidence>
<dbReference type="GO" id="GO:0022857">
    <property type="term" value="F:transmembrane transporter activity"/>
    <property type="evidence" value="ECO:0007669"/>
    <property type="project" value="TreeGrafter"/>
</dbReference>
<evidence type="ECO:0000256" key="4">
    <source>
        <dbReference type="ARBA" id="ARBA00022989"/>
    </source>
</evidence>
<feature type="transmembrane region" description="Helical" evidence="7">
    <location>
        <begin position="409"/>
        <end position="430"/>
    </location>
</feature>
<dbReference type="InterPro" id="IPR003838">
    <property type="entry name" value="ABC3_permease_C"/>
</dbReference>
<feature type="transmembrane region" description="Helical" evidence="7">
    <location>
        <begin position="819"/>
        <end position="839"/>
    </location>
</feature>
<feature type="domain" description="ABC3 transporter permease C-terminal" evidence="8">
    <location>
        <begin position="731"/>
        <end position="846"/>
    </location>
</feature>
<feature type="transmembrane region" description="Helical" evidence="7">
    <location>
        <begin position="489"/>
        <end position="510"/>
    </location>
</feature>
<feature type="transmembrane region" description="Helical" evidence="7">
    <location>
        <begin position="442"/>
        <end position="468"/>
    </location>
</feature>
<feature type="transmembrane region" description="Helical" evidence="7">
    <location>
        <begin position="728"/>
        <end position="747"/>
    </location>
</feature>
<dbReference type="GO" id="GO:0005886">
    <property type="term" value="C:plasma membrane"/>
    <property type="evidence" value="ECO:0007669"/>
    <property type="project" value="UniProtKB-SubCell"/>
</dbReference>
<dbReference type="InterPro" id="IPR050250">
    <property type="entry name" value="Macrolide_Exporter_MacB"/>
</dbReference>